<feature type="transmembrane region" description="Helical" evidence="1">
    <location>
        <begin position="58"/>
        <end position="86"/>
    </location>
</feature>
<feature type="transmembrane region" description="Helical" evidence="1">
    <location>
        <begin position="173"/>
        <end position="206"/>
    </location>
</feature>
<dbReference type="PANTHER" id="PTHR42867:SF1">
    <property type="entry name" value="MEMBRANE PROTEIN-RELATED"/>
    <property type="match status" value="1"/>
</dbReference>
<reference evidence="2 3" key="1">
    <citation type="submission" date="2023-07" db="EMBL/GenBank/DDBJ databases">
        <title>Genomic Encyclopedia of Type Strains, Phase IV (KMG-IV): sequencing the most valuable type-strain genomes for metagenomic binning, comparative biology and taxonomic classification.</title>
        <authorList>
            <person name="Goeker M."/>
        </authorList>
    </citation>
    <scope>NUCLEOTIDE SEQUENCE [LARGE SCALE GENOMIC DNA]</scope>
    <source>
        <strain evidence="2 3">DSM 9768</strain>
    </source>
</reference>
<keyword evidence="3" id="KW-1185">Reference proteome</keyword>
<proteinExistence type="predicted"/>
<keyword evidence="1" id="KW-1133">Transmembrane helix</keyword>
<feature type="transmembrane region" description="Helical" evidence="1">
    <location>
        <begin position="212"/>
        <end position="228"/>
    </location>
</feature>
<sequence length="259" mass="29029">MSIIKGGAAGFNSVLFYSDNFSSKAIREKDGTLKIELSNRKSVSNFERMIKRIPIIRGLFIFVKPAIVMWKVILIVFLPVLVLLLLSSGSSESATNSSFIQILSIMTNVIDNHFWLLIAITLMIYAAIIKLSDLGKYHGAEHMTDSCFNSLSSLVISDVAKQPRIHKHCGTNFVIFLFVVVFILSFLISNYIVIALLSVCLAYEAFLIQSRIMTPFYWIGGLFQYLFFTSKPSTEHLEVAVASYEALIEAEIKYSKGKA</sequence>
<dbReference type="Pfam" id="PF07136">
    <property type="entry name" value="DUF1385"/>
    <property type="match status" value="1"/>
</dbReference>
<evidence type="ECO:0000313" key="3">
    <source>
        <dbReference type="Proteomes" id="UP001230005"/>
    </source>
</evidence>
<dbReference type="EMBL" id="JAUSUG010000023">
    <property type="protein sequence ID" value="MDQ0257085.1"/>
    <property type="molecule type" value="Genomic_DNA"/>
</dbReference>
<dbReference type="RefSeq" id="WP_307330245.1">
    <property type="nucleotide sequence ID" value="NZ_JAUSUG010000023.1"/>
</dbReference>
<keyword evidence="1" id="KW-0472">Membrane</keyword>
<dbReference type="PANTHER" id="PTHR42867">
    <property type="entry name" value="MEMBRANE PROTEIN-RELATED"/>
    <property type="match status" value="1"/>
</dbReference>
<dbReference type="InterPro" id="IPR010787">
    <property type="entry name" value="DUF1385"/>
</dbReference>
<comment type="caution">
    <text evidence="2">The sequence shown here is derived from an EMBL/GenBank/DDBJ whole genome shotgun (WGS) entry which is preliminary data.</text>
</comment>
<feature type="transmembrane region" description="Helical" evidence="1">
    <location>
        <begin position="113"/>
        <end position="131"/>
    </location>
</feature>
<evidence type="ECO:0000256" key="1">
    <source>
        <dbReference type="SAM" id="Phobius"/>
    </source>
</evidence>
<organism evidence="2 3">
    <name type="scientific">Evansella vedderi</name>
    <dbReference type="NCBI Taxonomy" id="38282"/>
    <lineage>
        <taxon>Bacteria</taxon>
        <taxon>Bacillati</taxon>
        <taxon>Bacillota</taxon>
        <taxon>Bacilli</taxon>
        <taxon>Bacillales</taxon>
        <taxon>Bacillaceae</taxon>
        <taxon>Evansella</taxon>
    </lineage>
</organism>
<keyword evidence="1" id="KW-0812">Transmembrane</keyword>
<name>A0ABU0A0V0_9BACI</name>
<dbReference type="Proteomes" id="UP001230005">
    <property type="component" value="Unassembled WGS sequence"/>
</dbReference>
<gene>
    <name evidence="2" type="ORF">J2S74_004531</name>
</gene>
<evidence type="ECO:0000313" key="2">
    <source>
        <dbReference type="EMBL" id="MDQ0257085.1"/>
    </source>
</evidence>
<accession>A0ABU0A0V0</accession>
<protein>
    <submittedName>
        <fullName evidence="2">Uncharacterized protein YqhQ</fullName>
    </submittedName>
</protein>